<dbReference type="EMBL" id="CAWUPB010000027">
    <property type="protein sequence ID" value="CAK7322642.1"/>
    <property type="molecule type" value="Genomic_DNA"/>
</dbReference>
<organism evidence="1 2">
    <name type="scientific">Dovyalis caffra</name>
    <dbReference type="NCBI Taxonomy" id="77055"/>
    <lineage>
        <taxon>Eukaryota</taxon>
        <taxon>Viridiplantae</taxon>
        <taxon>Streptophyta</taxon>
        <taxon>Embryophyta</taxon>
        <taxon>Tracheophyta</taxon>
        <taxon>Spermatophyta</taxon>
        <taxon>Magnoliopsida</taxon>
        <taxon>eudicotyledons</taxon>
        <taxon>Gunneridae</taxon>
        <taxon>Pentapetalae</taxon>
        <taxon>rosids</taxon>
        <taxon>fabids</taxon>
        <taxon>Malpighiales</taxon>
        <taxon>Salicaceae</taxon>
        <taxon>Flacourtieae</taxon>
        <taxon>Dovyalis</taxon>
    </lineage>
</organism>
<dbReference type="Proteomes" id="UP001314170">
    <property type="component" value="Unassembled WGS sequence"/>
</dbReference>
<evidence type="ECO:0008006" key="3">
    <source>
        <dbReference type="Google" id="ProtNLM"/>
    </source>
</evidence>
<comment type="caution">
    <text evidence="1">The sequence shown here is derived from an EMBL/GenBank/DDBJ whole genome shotgun (WGS) entry which is preliminary data.</text>
</comment>
<accession>A0AAV1QQ95</accession>
<name>A0AAV1QQ95_9ROSI</name>
<keyword evidence="2" id="KW-1185">Reference proteome</keyword>
<proteinExistence type="predicted"/>
<sequence>MLIAKALDLGRYPLETSTSSNQEEDRWTLVLRFMEFRAFIGFFGREFMQGLALSTLQIFDTGGNNTMEADVYTLGTDKWRNIGVVPQYNSGRRPIQMCAFDFEMEKFRSLGLPQIFEYEIYLWIEIGVHGESLYICCCNRLESNLTKIWLMKEYGVEGFWIKMLVMDFKMRYCHLWHLQGIEYWLENGNVLLNDGIVVSKPSFASLEDVVGDSSRVLKGFTWDH</sequence>
<reference evidence="1 2" key="1">
    <citation type="submission" date="2024-01" db="EMBL/GenBank/DDBJ databases">
        <authorList>
            <person name="Waweru B."/>
        </authorList>
    </citation>
    <scope>NUCLEOTIDE SEQUENCE [LARGE SCALE GENOMIC DNA]</scope>
</reference>
<gene>
    <name evidence="1" type="ORF">DCAF_LOCUS253</name>
</gene>
<dbReference type="AlphaFoldDB" id="A0AAV1QQ95"/>
<evidence type="ECO:0000313" key="2">
    <source>
        <dbReference type="Proteomes" id="UP001314170"/>
    </source>
</evidence>
<protein>
    <recommendedName>
        <fullName evidence="3">F-box associated domain-containing protein</fullName>
    </recommendedName>
</protein>
<evidence type="ECO:0000313" key="1">
    <source>
        <dbReference type="EMBL" id="CAK7322642.1"/>
    </source>
</evidence>